<sequence length="278" mass="29610">MTLSDNPHLAATECSVLPLDAGDIHICQDGPRDAPALLLVHGSAASSTSWELLVPLLAASHHVIRIDLLGHGLSAKPLGGPGYDVAEQGRTVGQALDRLGVRQAIVVGHSSGGYSATALVESRPELVSALALVNTGPGMDAYTAPDSFAIDPAHWPPTDEQIRLLASSGFREGYEIPQNLVDEVRELPLHAFGATLQASTAYLTERTLPERLKGLGKPLQVIFGDQDRRWRPASAADYEVVPGARIAMLPGAGHTPILEEPRRTAELLLEFTGLHTTR</sequence>
<accession>A0ABV3DCS8</accession>
<dbReference type="InterPro" id="IPR000073">
    <property type="entry name" value="AB_hydrolase_1"/>
</dbReference>
<protein>
    <submittedName>
        <fullName evidence="2">Alpha/beta fold hydrolase</fullName>
    </submittedName>
</protein>
<dbReference type="GO" id="GO:0016787">
    <property type="term" value="F:hydrolase activity"/>
    <property type="evidence" value="ECO:0007669"/>
    <property type="project" value="UniProtKB-KW"/>
</dbReference>
<dbReference type="Proteomes" id="UP001551482">
    <property type="component" value="Unassembled WGS sequence"/>
</dbReference>
<gene>
    <name evidence="2" type="ORF">AB0C36_08575</name>
</gene>
<evidence type="ECO:0000313" key="2">
    <source>
        <dbReference type="EMBL" id="MEU8133546.1"/>
    </source>
</evidence>
<keyword evidence="2" id="KW-0378">Hydrolase</keyword>
<feature type="domain" description="AB hydrolase-1" evidence="1">
    <location>
        <begin position="37"/>
        <end position="266"/>
    </location>
</feature>
<reference evidence="2 3" key="1">
    <citation type="submission" date="2024-06" db="EMBL/GenBank/DDBJ databases">
        <title>The Natural Products Discovery Center: Release of the First 8490 Sequenced Strains for Exploring Actinobacteria Biosynthetic Diversity.</title>
        <authorList>
            <person name="Kalkreuter E."/>
            <person name="Kautsar S.A."/>
            <person name="Yang D."/>
            <person name="Bader C.D."/>
            <person name="Teijaro C.N."/>
            <person name="Fluegel L."/>
            <person name="Davis C.M."/>
            <person name="Simpson J.R."/>
            <person name="Lauterbach L."/>
            <person name="Steele A.D."/>
            <person name="Gui C."/>
            <person name="Meng S."/>
            <person name="Li G."/>
            <person name="Viehrig K."/>
            <person name="Ye F."/>
            <person name="Su P."/>
            <person name="Kiefer A.F."/>
            <person name="Nichols A."/>
            <person name="Cepeda A.J."/>
            <person name="Yan W."/>
            <person name="Fan B."/>
            <person name="Jiang Y."/>
            <person name="Adhikari A."/>
            <person name="Zheng C.-J."/>
            <person name="Schuster L."/>
            <person name="Cowan T.M."/>
            <person name="Smanski M.J."/>
            <person name="Chevrette M.G."/>
            <person name="De Carvalho L.P.S."/>
            <person name="Shen B."/>
        </authorList>
    </citation>
    <scope>NUCLEOTIDE SEQUENCE [LARGE SCALE GENOMIC DNA]</scope>
    <source>
        <strain evidence="2 3">NPDC048946</strain>
    </source>
</reference>
<name>A0ABV3DCS8_9ACTN</name>
<dbReference type="InterPro" id="IPR029058">
    <property type="entry name" value="AB_hydrolase_fold"/>
</dbReference>
<dbReference type="RefSeq" id="WP_358351200.1">
    <property type="nucleotide sequence ID" value="NZ_JBEZFP010000015.1"/>
</dbReference>
<dbReference type="PANTHER" id="PTHR46438">
    <property type="entry name" value="ALPHA/BETA-HYDROLASES SUPERFAMILY PROTEIN"/>
    <property type="match status" value="1"/>
</dbReference>
<organism evidence="2 3">
    <name type="scientific">Streptodolium elevatio</name>
    <dbReference type="NCBI Taxonomy" id="3157996"/>
    <lineage>
        <taxon>Bacteria</taxon>
        <taxon>Bacillati</taxon>
        <taxon>Actinomycetota</taxon>
        <taxon>Actinomycetes</taxon>
        <taxon>Kitasatosporales</taxon>
        <taxon>Streptomycetaceae</taxon>
        <taxon>Streptodolium</taxon>
    </lineage>
</organism>
<evidence type="ECO:0000313" key="3">
    <source>
        <dbReference type="Proteomes" id="UP001551482"/>
    </source>
</evidence>
<comment type="caution">
    <text evidence="2">The sequence shown here is derived from an EMBL/GenBank/DDBJ whole genome shotgun (WGS) entry which is preliminary data.</text>
</comment>
<dbReference type="Gene3D" id="3.40.50.1820">
    <property type="entry name" value="alpha/beta hydrolase"/>
    <property type="match status" value="1"/>
</dbReference>
<keyword evidence="3" id="KW-1185">Reference proteome</keyword>
<dbReference type="SUPFAM" id="SSF53474">
    <property type="entry name" value="alpha/beta-Hydrolases"/>
    <property type="match status" value="1"/>
</dbReference>
<dbReference type="Pfam" id="PF12697">
    <property type="entry name" value="Abhydrolase_6"/>
    <property type="match status" value="1"/>
</dbReference>
<dbReference type="PANTHER" id="PTHR46438:SF11">
    <property type="entry name" value="LIPASE-RELATED"/>
    <property type="match status" value="1"/>
</dbReference>
<dbReference type="EMBL" id="JBEZFP010000015">
    <property type="protein sequence ID" value="MEU8133546.1"/>
    <property type="molecule type" value="Genomic_DNA"/>
</dbReference>
<evidence type="ECO:0000259" key="1">
    <source>
        <dbReference type="Pfam" id="PF12697"/>
    </source>
</evidence>
<proteinExistence type="predicted"/>